<reference evidence="2" key="1">
    <citation type="submission" date="2022-07" db="EMBL/GenBank/DDBJ databases">
        <title>Phylogenomic reconstructions and comparative analyses of Kickxellomycotina fungi.</title>
        <authorList>
            <person name="Reynolds N.K."/>
            <person name="Stajich J.E."/>
            <person name="Barry K."/>
            <person name="Grigoriev I.V."/>
            <person name="Crous P."/>
            <person name="Smith M.E."/>
        </authorList>
    </citation>
    <scope>NUCLEOTIDE SEQUENCE</scope>
    <source>
        <strain evidence="2">NBRC 100468</strain>
    </source>
</reference>
<accession>A0A9W8DVR4</accession>
<dbReference type="AlphaFoldDB" id="A0A9W8DVR4"/>
<evidence type="ECO:0000313" key="2">
    <source>
        <dbReference type="EMBL" id="KAJ1919886.1"/>
    </source>
</evidence>
<organism evidence="2 3">
    <name type="scientific">Mycoemilia scoparia</name>
    <dbReference type="NCBI Taxonomy" id="417184"/>
    <lineage>
        <taxon>Eukaryota</taxon>
        <taxon>Fungi</taxon>
        <taxon>Fungi incertae sedis</taxon>
        <taxon>Zoopagomycota</taxon>
        <taxon>Kickxellomycotina</taxon>
        <taxon>Kickxellomycetes</taxon>
        <taxon>Kickxellales</taxon>
        <taxon>Kickxellaceae</taxon>
        <taxon>Mycoemilia</taxon>
    </lineage>
</organism>
<feature type="region of interest" description="Disordered" evidence="1">
    <location>
        <begin position="102"/>
        <end position="171"/>
    </location>
</feature>
<dbReference type="Pfam" id="PF08653">
    <property type="entry name" value="DASH_Dam1"/>
    <property type="match status" value="1"/>
</dbReference>
<gene>
    <name evidence="2" type="primary">DAM1</name>
    <name evidence="2" type="ORF">H4219_001666</name>
</gene>
<feature type="compositionally biased region" description="Pro residues" evidence="1">
    <location>
        <begin position="107"/>
        <end position="116"/>
    </location>
</feature>
<evidence type="ECO:0000256" key="1">
    <source>
        <dbReference type="SAM" id="MobiDB-lite"/>
    </source>
</evidence>
<dbReference type="EMBL" id="JANBPU010000020">
    <property type="protein sequence ID" value="KAJ1919886.1"/>
    <property type="molecule type" value="Genomic_DNA"/>
</dbReference>
<name>A0A9W8DVR4_9FUNG</name>
<keyword evidence="3" id="KW-1185">Reference proteome</keyword>
<dbReference type="GO" id="GO:0072686">
    <property type="term" value="C:mitotic spindle"/>
    <property type="evidence" value="ECO:0007669"/>
    <property type="project" value="InterPro"/>
</dbReference>
<sequence>MPGNETRRTLPRLNAENTLTQVVDLSNEAEIFLNQFSVPLSELTATVNKLNQQLLALSQVNKSLVTFNVNFGRILQGIRLNSECTEYPEKPRESTYALAARPRTPSLQPPTPPSPPLQQQHSLAYDDPDFHNNDMAHNNGSFSGAERRPRANAQGPKSGIIKGSSRIPSNQKRATIKRKQVFNTKRITDVLPTRYRGQPHKGAIELILKELHANQDGMYLHEVMRDVRGNLTRSKCTEYLNMLTREGHIVRMSKKGHLFLLKRENSPN</sequence>
<dbReference type="OrthoDB" id="5586015at2759"/>
<evidence type="ECO:0000313" key="3">
    <source>
        <dbReference type="Proteomes" id="UP001150538"/>
    </source>
</evidence>
<dbReference type="GO" id="GO:0042729">
    <property type="term" value="C:DASH complex"/>
    <property type="evidence" value="ECO:0007669"/>
    <property type="project" value="InterPro"/>
</dbReference>
<dbReference type="Proteomes" id="UP001150538">
    <property type="component" value="Unassembled WGS sequence"/>
</dbReference>
<dbReference type="GO" id="GO:0008608">
    <property type="term" value="P:attachment of spindle microtubules to kinetochore"/>
    <property type="evidence" value="ECO:0007669"/>
    <property type="project" value="InterPro"/>
</dbReference>
<proteinExistence type="predicted"/>
<protein>
    <submittedName>
        <fullName evidence="2">DASH complex subunit dam1</fullName>
    </submittedName>
</protein>
<comment type="caution">
    <text evidence="2">The sequence shown here is derived from an EMBL/GenBank/DDBJ whole genome shotgun (WGS) entry which is preliminary data.</text>
</comment>
<dbReference type="InterPro" id="IPR013962">
    <property type="entry name" value="DASH_Dam1"/>
</dbReference>